<feature type="transmembrane region" description="Helical" evidence="1">
    <location>
        <begin position="103"/>
        <end position="122"/>
    </location>
</feature>
<gene>
    <name evidence="3" type="ORF">FM125_02075</name>
</gene>
<protein>
    <submittedName>
        <fullName evidence="3">Predicted arginine uptake transporter</fullName>
    </submittedName>
</protein>
<organism evidence="3 4">
    <name type="scientific">Micrococcus lylae</name>
    <dbReference type="NCBI Taxonomy" id="1273"/>
    <lineage>
        <taxon>Bacteria</taxon>
        <taxon>Bacillati</taxon>
        <taxon>Actinomycetota</taxon>
        <taxon>Actinomycetes</taxon>
        <taxon>Micrococcales</taxon>
        <taxon>Micrococcaceae</taxon>
        <taxon>Micrococcus</taxon>
    </lineage>
</organism>
<keyword evidence="1" id="KW-0812">Transmembrane</keyword>
<name>A0A1R4IFM7_9MICC</name>
<dbReference type="EMBL" id="FUKP01000014">
    <property type="protein sequence ID" value="SJN18630.1"/>
    <property type="molecule type" value="Genomic_DNA"/>
</dbReference>
<feature type="transmembrane region" description="Helical" evidence="1">
    <location>
        <begin position="434"/>
        <end position="457"/>
    </location>
</feature>
<feature type="transmembrane region" description="Helical" evidence="1">
    <location>
        <begin position="328"/>
        <end position="347"/>
    </location>
</feature>
<feature type="transmembrane region" description="Helical" evidence="1">
    <location>
        <begin position="20"/>
        <end position="39"/>
    </location>
</feature>
<feature type="transmembrane region" description="Helical" evidence="1">
    <location>
        <begin position="217"/>
        <end position="241"/>
    </location>
</feature>
<evidence type="ECO:0000313" key="3">
    <source>
        <dbReference type="EMBL" id="SJN18630.1"/>
    </source>
</evidence>
<keyword evidence="1" id="KW-0472">Membrane</keyword>
<feature type="transmembrane region" description="Helical" evidence="1">
    <location>
        <begin position="59"/>
        <end position="83"/>
    </location>
</feature>
<evidence type="ECO:0000256" key="1">
    <source>
        <dbReference type="SAM" id="Phobius"/>
    </source>
</evidence>
<keyword evidence="1" id="KW-1133">Transmembrane helix</keyword>
<dbReference type="InterPro" id="IPR011642">
    <property type="entry name" value="Gate_dom"/>
</dbReference>
<sequence>MTETRTAAASAVGAHRRSAAWFLIPSLIGLALFVVPLPAGEDGVSIPIALIAGALQDVLAPALPWIAVAVMAVSVLGVLVVALTKPDLSARPMVTSLFDVGPVWTLVRVVGLVLGVMTALQIGPEALVGEDTGGLIMDLVTLMVTVFLIAGLLLPLLLDFGLLEFAGALMRKVMRPLFTVPGRASVSSLAAWLGDGSIGVLMTGQQYQAGHFTRREAAVLGTTFNVVSVTFTIVIVGQLSLQHMFGPFYLTIVVAGLVAAVIMPRIPPLSLFPDERFPGAPQVENEDDTAASDPRPLLSRAWHAARRRADEVGVREVARTGASNVLEMWLGILPVIMAIGTAAVLVAEHTPLFTWLGTPFIPVLELMGLPEAEAASQALFIGFADMLLPAVIVSDVTAEMTRFVIGALSVSQLIYMSEVGGLLLGSAIPVRFHHLVSIFLLRTVICLPVIVGMAHLLY</sequence>
<dbReference type="Pfam" id="PF07670">
    <property type="entry name" value="Gate"/>
    <property type="match status" value="1"/>
</dbReference>
<dbReference type="AlphaFoldDB" id="A0A1R4IFM7"/>
<accession>A0A1R4IFM7</accession>
<evidence type="ECO:0000259" key="2">
    <source>
        <dbReference type="Pfam" id="PF07670"/>
    </source>
</evidence>
<feature type="transmembrane region" description="Helical" evidence="1">
    <location>
        <begin position="405"/>
        <end position="428"/>
    </location>
</feature>
<reference evidence="3 4" key="1">
    <citation type="submission" date="2017-02" db="EMBL/GenBank/DDBJ databases">
        <authorList>
            <person name="Peterson S.W."/>
        </authorList>
    </citation>
    <scope>NUCLEOTIDE SEQUENCE [LARGE SCALE GENOMIC DNA]</scope>
    <source>
        <strain evidence="3 4">2B3F</strain>
    </source>
</reference>
<dbReference type="RefSeq" id="WP_087133504.1">
    <property type="nucleotide sequence ID" value="NZ_FUKP01000014.1"/>
</dbReference>
<proteinExistence type="predicted"/>
<feature type="transmembrane region" description="Helical" evidence="1">
    <location>
        <begin position="374"/>
        <end position="393"/>
    </location>
</feature>
<feature type="transmembrane region" description="Helical" evidence="1">
    <location>
        <begin position="247"/>
        <end position="266"/>
    </location>
</feature>
<dbReference type="Proteomes" id="UP000196230">
    <property type="component" value="Unassembled WGS sequence"/>
</dbReference>
<feature type="transmembrane region" description="Helical" evidence="1">
    <location>
        <begin position="142"/>
        <end position="165"/>
    </location>
</feature>
<feature type="domain" description="Nucleoside transporter/FeoB GTPase Gate" evidence="2">
    <location>
        <begin position="143"/>
        <end position="239"/>
    </location>
</feature>
<evidence type="ECO:0000313" key="4">
    <source>
        <dbReference type="Proteomes" id="UP000196230"/>
    </source>
</evidence>